<evidence type="ECO:0000256" key="1">
    <source>
        <dbReference type="SAM" id="MobiDB-lite"/>
    </source>
</evidence>
<reference evidence="2 3" key="1">
    <citation type="submission" date="2020-07" db="EMBL/GenBank/DDBJ databases">
        <title>Sequencing the genomes of 1000 actinobacteria strains.</title>
        <authorList>
            <person name="Klenk H.-P."/>
        </authorList>
    </citation>
    <scope>NUCLEOTIDE SEQUENCE [LARGE SCALE GENOMIC DNA]</scope>
    <source>
        <strain evidence="2 3">DSM 45975</strain>
    </source>
</reference>
<evidence type="ECO:0000313" key="3">
    <source>
        <dbReference type="Proteomes" id="UP000569329"/>
    </source>
</evidence>
<dbReference type="Proteomes" id="UP000569329">
    <property type="component" value="Unassembled WGS sequence"/>
</dbReference>
<proteinExistence type="predicted"/>
<evidence type="ECO:0008006" key="4">
    <source>
        <dbReference type="Google" id="ProtNLM"/>
    </source>
</evidence>
<protein>
    <recommendedName>
        <fullName evidence="4">Diguanylate cyclase</fullName>
    </recommendedName>
</protein>
<dbReference type="EMBL" id="JACGWZ010000005">
    <property type="protein sequence ID" value="MBA8826309.1"/>
    <property type="molecule type" value="Genomic_DNA"/>
</dbReference>
<sequence length="219" mass="24555">MRRAPLSGLRRAVGPPRRQPRPLRIPHRAVDVESATLRYLLYGLLPAWFVPAVLDWYQHRRTDIEHTAGTRESLIHALMMTEVGVPVMVALTCEINPLVLTLIAAAIAAHEATALWDVSTAVDSGRDVRPWEQHIHSFLESMPFMTSSALLCLHWEQVRALLEQADHPRAWHLRWKARPLPKGYLAAVGAAITSAIVLPYGEELQRCLKASRSPRPVPA</sequence>
<organism evidence="2 3">
    <name type="scientific">Halosaccharopolyspora lacisalsi</name>
    <dbReference type="NCBI Taxonomy" id="1000566"/>
    <lineage>
        <taxon>Bacteria</taxon>
        <taxon>Bacillati</taxon>
        <taxon>Actinomycetota</taxon>
        <taxon>Actinomycetes</taxon>
        <taxon>Pseudonocardiales</taxon>
        <taxon>Pseudonocardiaceae</taxon>
        <taxon>Halosaccharopolyspora</taxon>
    </lineage>
</organism>
<name>A0A839E064_9PSEU</name>
<keyword evidence="3" id="KW-1185">Reference proteome</keyword>
<accession>A0A839E064</accession>
<evidence type="ECO:0000313" key="2">
    <source>
        <dbReference type="EMBL" id="MBA8826309.1"/>
    </source>
</evidence>
<dbReference type="RefSeq" id="WP_235987452.1">
    <property type="nucleotide sequence ID" value="NZ_JACGWZ010000005.1"/>
</dbReference>
<gene>
    <name evidence="2" type="ORF">FHX42_003685</name>
</gene>
<feature type="region of interest" description="Disordered" evidence="1">
    <location>
        <begin position="1"/>
        <end position="20"/>
    </location>
</feature>
<comment type="caution">
    <text evidence="2">The sequence shown here is derived from an EMBL/GenBank/DDBJ whole genome shotgun (WGS) entry which is preliminary data.</text>
</comment>
<dbReference type="AlphaFoldDB" id="A0A839E064"/>